<feature type="domain" description="Tc1-like transposase DDE" evidence="2">
    <location>
        <begin position="151"/>
        <end position="296"/>
    </location>
</feature>
<accession>A0AAN9C0Q4</accession>
<evidence type="ECO:0000313" key="3">
    <source>
        <dbReference type="EMBL" id="KAK7114810.1"/>
    </source>
</evidence>
<dbReference type="InterPro" id="IPR036397">
    <property type="entry name" value="RNaseH_sf"/>
</dbReference>
<dbReference type="EMBL" id="JBAMIC010000001">
    <property type="protein sequence ID" value="KAK7114810.1"/>
    <property type="molecule type" value="Genomic_DNA"/>
</dbReference>
<dbReference type="InterPro" id="IPR052338">
    <property type="entry name" value="Transposase_5"/>
</dbReference>
<comment type="caution">
    <text evidence="3">The sequence shown here is derived from an EMBL/GenBank/DDBJ whole genome shotgun (WGS) entry which is preliminary data.</text>
</comment>
<evidence type="ECO:0000313" key="4">
    <source>
        <dbReference type="Proteomes" id="UP001374579"/>
    </source>
</evidence>
<dbReference type="Gene3D" id="3.30.420.10">
    <property type="entry name" value="Ribonuclease H-like superfamily/Ribonuclease H"/>
    <property type="match status" value="1"/>
</dbReference>
<dbReference type="GO" id="GO:0015074">
    <property type="term" value="P:DNA integration"/>
    <property type="evidence" value="ECO:0007669"/>
    <property type="project" value="InterPro"/>
</dbReference>
<gene>
    <name evidence="3" type="ORF">V1264_000802</name>
</gene>
<reference evidence="3 4" key="1">
    <citation type="submission" date="2024-02" db="EMBL/GenBank/DDBJ databases">
        <title>Chromosome-scale genome assembly of the rough periwinkle Littorina saxatilis.</title>
        <authorList>
            <person name="De Jode A."/>
            <person name="Faria R."/>
            <person name="Formenti G."/>
            <person name="Sims Y."/>
            <person name="Smith T.P."/>
            <person name="Tracey A."/>
            <person name="Wood J.M.D."/>
            <person name="Zagrodzka Z.B."/>
            <person name="Johannesson K."/>
            <person name="Butlin R.K."/>
            <person name="Leder E.H."/>
        </authorList>
    </citation>
    <scope>NUCLEOTIDE SEQUENCE [LARGE SCALE GENOMIC DNA]</scope>
    <source>
        <strain evidence="3">Snail1</strain>
        <tissue evidence="3">Muscle</tissue>
    </source>
</reference>
<organism evidence="3 4">
    <name type="scientific">Littorina saxatilis</name>
    <dbReference type="NCBI Taxonomy" id="31220"/>
    <lineage>
        <taxon>Eukaryota</taxon>
        <taxon>Metazoa</taxon>
        <taxon>Spiralia</taxon>
        <taxon>Lophotrochozoa</taxon>
        <taxon>Mollusca</taxon>
        <taxon>Gastropoda</taxon>
        <taxon>Caenogastropoda</taxon>
        <taxon>Littorinimorpha</taxon>
        <taxon>Littorinoidea</taxon>
        <taxon>Littorinidae</taxon>
        <taxon>Littorina</taxon>
    </lineage>
</organism>
<dbReference type="PANTHER" id="PTHR23022">
    <property type="entry name" value="TRANSPOSABLE ELEMENT-RELATED"/>
    <property type="match status" value="1"/>
</dbReference>
<sequence>MPPRTKLTTLDRGRALGWLQDGVSGREVSRRLGVSHSVIQRLHQRFQTTGSAVERPRSGRPRCTDRRDDRYLQLLALRNRTNTRRTLIDNFRAATNVTISRMTVTRGRRLREVRLHPRRTVVRPPLTPRHRRARMAFCRNHRRWNRQHWGRVLFTDESRFTLSSCDARIRAWRRPGERFIDACVQEHDRYGGGSVMVWAGFHLHGRTPLYRIRGNLTGMRYRDEIVRPQIIPTLQAMGAGAMLQDDNATPHRARVVQDVLQRQQIVRMNWPARSPDLAPIKHLWDIIGRRVRENHPPPADVDQLFRFLQQEWTAIPQQMLQNHVNSMRSRIGECLAARGGHTRY</sequence>
<dbReference type="InterPro" id="IPR009057">
    <property type="entry name" value="Homeodomain-like_sf"/>
</dbReference>
<name>A0AAN9C0Q4_9CAEN</name>
<dbReference type="Pfam" id="PF01498">
    <property type="entry name" value="HTH_Tnp_Tc3_2"/>
    <property type="match status" value="1"/>
</dbReference>
<dbReference type="Pfam" id="PF13358">
    <property type="entry name" value="DDE_3"/>
    <property type="match status" value="1"/>
</dbReference>
<keyword evidence="4" id="KW-1185">Reference proteome</keyword>
<dbReference type="InterPro" id="IPR038717">
    <property type="entry name" value="Tc1-like_DDE_dom"/>
</dbReference>
<protein>
    <recommendedName>
        <fullName evidence="5">Transposase</fullName>
    </recommendedName>
</protein>
<dbReference type="Gene3D" id="1.10.10.10">
    <property type="entry name" value="Winged helix-like DNA-binding domain superfamily/Winged helix DNA-binding domain"/>
    <property type="match status" value="1"/>
</dbReference>
<dbReference type="InterPro" id="IPR002492">
    <property type="entry name" value="Transposase_Tc1-like"/>
</dbReference>
<dbReference type="SUPFAM" id="SSF46689">
    <property type="entry name" value="Homeodomain-like"/>
    <property type="match status" value="1"/>
</dbReference>
<dbReference type="Proteomes" id="UP001374579">
    <property type="component" value="Unassembled WGS sequence"/>
</dbReference>
<dbReference type="GO" id="GO:0006313">
    <property type="term" value="P:DNA transposition"/>
    <property type="evidence" value="ECO:0007669"/>
    <property type="project" value="InterPro"/>
</dbReference>
<evidence type="ECO:0000259" key="1">
    <source>
        <dbReference type="Pfam" id="PF01498"/>
    </source>
</evidence>
<feature type="domain" description="Transposase Tc1-like" evidence="1">
    <location>
        <begin position="69"/>
        <end position="142"/>
    </location>
</feature>
<dbReference type="Pfam" id="PF13384">
    <property type="entry name" value="HTH_23"/>
    <property type="match status" value="1"/>
</dbReference>
<dbReference type="PANTHER" id="PTHR23022:SF135">
    <property type="entry name" value="SI:DKEY-77F5.3"/>
    <property type="match status" value="1"/>
</dbReference>
<evidence type="ECO:0000259" key="2">
    <source>
        <dbReference type="Pfam" id="PF13358"/>
    </source>
</evidence>
<dbReference type="GO" id="GO:0003677">
    <property type="term" value="F:DNA binding"/>
    <property type="evidence" value="ECO:0007669"/>
    <property type="project" value="InterPro"/>
</dbReference>
<dbReference type="AlphaFoldDB" id="A0AAN9C0Q4"/>
<evidence type="ECO:0008006" key="5">
    <source>
        <dbReference type="Google" id="ProtNLM"/>
    </source>
</evidence>
<dbReference type="InterPro" id="IPR036388">
    <property type="entry name" value="WH-like_DNA-bd_sf"/>
</dbReference>
<proteinExistence type="predicted"/>